<comment type="catalytic activity">
    <reaction evidence="4">
        <text>a uridine in tRNA = a pseudouridine in tRNA</text>
        <dbReference type="Rhea" id="RHEA:54572"/>
        <dbReference type="Rhea" id="RHEA-COMP:13339"/>
        <dbReference type="Rhea" id="RHEA-COMP:13934"/>
        <dbReference type="ChEBI" id="CHEBI:65314"/>
        <dbReference type="ChEBI" id="CHEBI:65315"/>
    </reaction>
</comment>
<dbReference type="InterPro" id="IPR020103">
    <property type="entry name" value="PsdUridine_synth_cat_dom_sf"/>
</dbReference>
<accession>A0A6G3MEZ2</accession>
<dbReference type="Gene3D" id="3.30.70.660">
    <property type="entry name" value="Pseudouridine synthase I, catalytic domain, C-terminal subdomain"/>
    <property type="match status" value="1"/>
</dbReference>
<dbReference type="PANTHER" id="PTHR11142">
    <property type="entry name" value="PSEUDOURIDYLATE SYNTHASE"/>
    <property type="match status" value="1"/>
</dbReference>
<evidence type="ECO:0000256" key="1">
    <source>
        <dbReference type="ARBA" id="ARBA00009375"/>
    </source>
</evidence>
<evidence type="ECO:0000256" key="2">
    <source>
        <dbReference type="ARBA" id="ARBA00022694"/>
    </source>
</evidence>
<dbReference type="InterPro" id="IPR020094">
    <property type="entry name" value="TruA/RsuA/RluB/E/F_N"/>
</dbReference>
<dbReference type="FunFam" id="3.30.70.580:FF:000002">
    <property type="entry name" value="tRNA pseudouridine synthase"/>
    <property type="match status" value="1"/>
</dbReference>
<comment type="similarity">
    <text evidence="1">Belongs to the tRNA pseudouridine synthase TruA family.</text>
</comment>
<dbReference type="GO" id="GO:0003723">
    <property type="term" value="F:RNA binding"/>
    <property type="evidence" value="ECO:0007669"/>
    <property type="project" value="InterPro"/>
</dbReference>
<keyword evidence="3" id="KW-0413">Isomerase</keyword>
<reference evidence="5" key="1">
    <citation type="submission" date="2018-11" db="EMBL/GenBank/DDBJ databases">
        <title>Henneguya salminicola genome and transcriptome.</title>
        <authorList>
            <person name="Yahalomi D."/>
            <person name="Atkinson S.D."/>
            <person name="Neuhof M."/>
            <person name="Chang E.S."/>
            <person name="Philippe H."/>
            <person name="Cartwright P."/>
            <person name="Bartholomew J.L."/>
            <person name="Huchon D."/>
        </authorList>
    </citation>
    <scope>NUCLEOTIDE SEQUENCE</scope>
    <source>
        <strain evidence="5">Hz1</strain>
        <tissue evidence="5">Whole</tissue>
    </source>
</reference>
<sequence length="216" mass="25480">MSDIKISTEKQENINNLEPKKQFRRVALLVGYIGTNYHGVQIQNKQNIKTIEGELFKALADSGAVKEQNCFDTRKMSFQRCSRTDKHVSAIRQVFSLKMLCDSTIIEEINKFLPSEIRVFGLRKVTKKFDCKRCCTSRMYEYTIPSYAYADSLENTFTEFRIDDIKKQKLTQLIHMYKGTRDFYNFTSKRPNDIKPLKRYILDFSVLIYNSLYFTF</sequence>
<dbReference type="GO" id="GO:0009982">
    <property type="term" value="F:pseudouridine synthase activity"/>
    <property type="evidence" value="ECO:0007669"/>
    <property type="project" value="InterPro"/>
</dbReference>
<protein>
    <submittedName>
        <fullName evidence="5">tRNA pseudouridine synthase 1 (Trinotate prediction)</fullName>
    </submittedName>
</protein>
<dbReference type="GO" id="GO:0005634">
    <property type="term" value="C:nucleus"/>
    <property type="evidence" value="ECO:0007669"/>
    <property type="project" value="TreeGrafter"/>
</dbReference>
<dbReference type="PANTHER" id="PTHR11142:SF4">
    <property type="entry name" value="PSEUDOURIDYLATE SYNTHASE 1 HOMOLOG"/>
    <property type="match status" value="1"/>
</dbReference>
<dbReference type="Gene3D" id="3.30.70.580">
    <property type="entry name" value="Pseudouridine synthase I, catalytic domain, N-terminal subdomain"/>
    <property type="match status" value="1"/>
</dbReference>
<dbReference type="InterPro" id="IPR001406">
    <property type="entry name" value="PsdUridine_synth_TruA"/>
</dbReference>
<dbReference type="AlphaFoldDB" id="A0A6G3MEZ2"/>
<dbReference type="InterPro" id="IPR020095">
    <property type="entry name" value="PsdUridine_synth_TruA_C"/>
</dbReference>
<name>A0A6G3MEZ2_HENSL</name>
<dbReference type="SUPFAM" id="SSF55120">
    <property type="entry name" value="Pseudouridine synthase"/>
    <property type="match status" value="1"/>
</dbReference>
<dbReference type="GO" id="GO:1990481">
    <property type="term" value="P:mRNA pseudouridine synthesis"/>
    <property type="evidence" value="ECO:0007669"/>
    <property type="project" value="TreeGrafter"/>
</dbReference>
<keyword evidence="2" id="KW-0819">tRNA processing</keyword>
<evidence type="ECO:0000313" key="5">
    <source>
        <dbReference type="EMBL" id="NDJ92516.1"/>
    </source>
</evidence>
<dbReference type="EMBL" id="GHBP01000900">
    <property type="protein sequence ID" value="NDJ92516.1"/>
    <property type="molecule type" value="Transcribed_RNA"/>
</dbReference>
<evidence type="ECO:0000256" key="4">
    <source>
        <dbReference type="ARBA" id="ARBA00036943"/>
    </source>
</evidence>
<proteinExistence type="inferred from homology"/>
<evidence type="ECO:0000256" key="3">
    <source>
        <dbReference type="ARBA" id="ARBA00023235"/>
    </source>
</evidence>
<organism evidence="5">
    <name type="scientific">Henneguya salminicola</name>
    <name type="common">Myxosporean</name>
    <dbReference type="NCBI Taxonomy" id="69463"/>
    <lineage>
        <taxon>Eukaryota</taxon>
        <taxon>Metazoa</taxon>
        <taxon>Cnidaria</taxon>
        <taxon>Myxozoa</taxon>
        <taxon>Myxosporea</taxon>
        <taxon>Bivalvulida</taxon>
        <taxon>Platysporina</taxon>
        <taxon>Myxobolidae</taxon>
        <taxon>Henneguya</taxon>
    </lineage>
</organism>
<dbReference type="GO" id="GO:0031119">
    <property type="term" value="P:tRNA pseudouridine synthesis"/>
    <property type="evidence" value="ECO:0007669"/>
    <property type="project" value="UniProtKB-ARBA"/>
</dbReference>